<name>A0A9P8SN72_9HYPO</name>
<reference evidence="3" key="1">
    <citation type="submission" date="2021-09" db="EMBL/GenBank/DDBJ databases">
        <title>A high-quality genome of the endoparasitic fungus Hirsutella rhossiliensis with a comparison of Hirsutella genomes reveals transposable elements contributing to genome size variation.</title>
        <authorList>
            <person name="Lin R."/>
            <person name="Jiao Y."/>
            <person name="Sun X."/>
            <person name="Ling J."/>
            <person name="Xie B."/>
            <person name="Cheng X."/>
        </authorList>
    </citation>
    <scope>NUCLEOTIDE SEQUENCE</scope>
    <source>
        <strain evidence="3">HR02</strain>
    </source>
</reference>
<feature type="domain" description="ASX DEUBAD" evidence="2">
    <location>
        <begin position="12"/>
        <end position="140"/>
    </location>
</feature>
<dbReference type="Pfam" id="PF13919">
    <property type="entry name" value="ASXH"/>
    <property type="match status" value="1"/>
</dbReference>
<evidence type="ECO:0000259" key="2">
    <source>
        <dbReference type="Pfam" id="PF13919"/>
    </source>
</evidence>
<feature type="region of interest" description="Disordered" evidence="1">
    <location>
        <begin position="1"/>
        <end position="31"/>
    </location>
</feature>
<evidence type="ECO:0000256" key="1">
    <source>
        <dbReference type="SAM" id="MobiDB-lite"/>
    </source>
</evidence>
<proteinExistence type="predicted"/>
<dbReference type="AlphaFoldDB" id="A0A9P8SN72"/>
<evidence type="ECO:0000313" key="4">
    <source>
        <dbReference type="Proteomes" id="UP000824596"/>
    </source>
</evidence>
<dbReference type="EMBL" id="JAIZPD010000001">
    <property type="protein sequence ID" value="KAH0968074.1"/>
    <property type="molecule type" value="Genomic_DNA"/>
</dbReference>
<dbReference type="Proteomes" id="UP000824596">
    <property type="component" value="Unassembled WGS sequence"/>
</dbReference>
<feature type="compositionally biased region" description="Basic residues" evidence="1">
    <location>
        <begin position="9"/>
        <end position="23"/>
    </location>
</feature>
<accession>A0A9P8SN72</accession>
<dbReference type="GeneID" id="68349845"/>
<sequence>MSKPLASRASKKKAGPRKSRGGSRKLLTSSKSPLAEADLRAILSNPLTWSVLDDRDRDEILALFPDKQHMIDADSASARPNFASLMSDDSVRNDCAAYTENMAEGRHDEGWLWDAWTAHERRKAGDFDDFLDAKFAQDWGVERGAEASPGI</sequence>
<keyword evidence="4" id="KW-1185">Reference proteome</keyword>
<organism evidence="3 4">
    <name type="scientific">Hirsutella rhossiliensis</name>
    <dbReference type="NCBI Taxonomy" id="111463"/>
    <lineage>
        <taxon>Eukaryota</taxon>
        <taxon>Fungi</taxon>
        <taxon>Dikarya</taxon>
        <taxon>Ascomycota</taxon>
        <taxon>Pezizomycotina</taxon>
        <taxon>Sordariomycetes</taxon>
        <taxon>Hypocreomycetidae</taxon>
        <taxon>Hypocreales</taxon>
        <taxon>Ophiocordycipitaceae</taxon>
        <taxon>Hirsutella</taxon>
    </lineage>
</organism>
<dbReference type="InterPro" id="IPR028020">
    <property type="entry name" value="ASX_DEUBAD_dom"/>
</dbReference>
<evidence type="ECO:0000313" key="3">
    <source>
        <dbReference type="EMBL" id="KAH0968074.1"/>
    </source>
</evidence>
<protein>
    <submittedName>
        <fullName evidence="3">Asx-like domain-containing protein</fullName>
    </submittedName>
</protein>
<comment type="caution">
    <text evidence="3">The sequence shown here is derived from an EMBL/GenBank/DDBJ whole genome shotgun (WGS) entry which is preliminary data.</text>
</comment>
<dbReference type="RefSeq" id="XP_044725587.1">
    <property type="nucleotide sequence ID" value="XM_044859187.1"/>
</dbReference>
<gene>
    <name evidence="3" type="ORF">HRG_00716</name>
</gene>
<dbReference type="OrthoDB" id="2289918at2759"/>